<name>A0A0E3EVM7_9CAUD</name>
<dbReference type="EMBL" id="KJ019040">
    <property type="protein sequence ID" value="AIX17255.1"/>
    <property type="molecule type" value="Genomic_DNA"/>
</dbReference>
<dbReference type="RefSeq" id="YP_009140601.1">
    <property type="nucleotide sequence ID" value="NC_027130.1"/>
</dbReference>
<dbReference type="KEGG" id="vg:24405177"/>
<keyword evidence="3" id="KW-1185">Reference proteome</keyword>
<protein>
    <submittedName>
        <fullName evidence="2">Uncharacterized protein</fullName>
    </submittedName>
</protein>
<dbReference type="Proteomes" id="UP000185335">
    <property type="component" value="Segment"/>
</dbReference>
<organism evidence="2 4">
    <name type="scientific">Synechococcus phage ACG-2014b</name>
    <dbReference type="NCBI Taxonomy" id="1493508"/>
    <lineage>
        <taxon>Viruses</taxon>
        <taxon>Duplodnaviria</taxon>
        <taxon>Heunggongvirae</taxon>
        <taxon>Uroviricota</taxon>
        <taxon>Caudoviricetes</taxon>
        <taxon>Pantevenvirales</taxon>
        <taxon>Kyanoviridae</taxon>
        <taxon>Nereusvirus</taxon>
        <taxon>Nereusvirus tusconc4</taxon>
    </lineage>
</organism>
<proteinExistence type="predicted"/>
<reference evidence="3 4" key="1">
    <citation type="submission" date="2013-12" db="EMBL/GenBank/DDBJ databases">
        <title>Ecological redundancy of diverse viral populations within a natural community.</title>
        <authorList>
            <person name="Gregory A.C."/>
            <person name="LaButti K."/>
            <person name="Copeland A."/>
            <person name="Woyke T."/>
            <person name="Sullivan M.B."/>
        </authorList>
    </citation>
    <scope>NUCLEOTIDE SEQUENCE [LARGE SCALE GENOMIC DNA]</scope>
    <source>
        <strain evidence="1">Syn7803C61</strain>
        <strain evidence="2">Syn7803C69</strain>
    </source>
</reference>
<evidence type="ECO:0000313" key="1">
    <source>
        <dbReference type="EMBL" id="AIX17255.1"/>
    </source>
</evidence>
<evidence type="ECO:0000313" key="2">
    <source>
        <dbReference type="EMBL" id="AIX18117.1"/>
    </source>
</evidence>
<dbReference type="EMBL" id="KJ019044">
    <property type="protein sequence ID" value="AIX18117.1"/>
    <property type="molecule type" value="Genomic_DNA"/>
</dbReference>
<gene>
    <name evidence="1" type="ORF">Syn7803C61_33</name>
    <name evidence="2" type="ORF">Syn7803C69_33</name>
</gene>
<evidence type="ECO:0000313" key="3">
    <source>
        <dbReference type="Proteomes" id="UP000185335"/>
    </source>
</evidence>
<evidence type="ECO:0000313" key="4">
    <source>
        <dbReference type="Proteomes" id="UP000185336"/>
    </source>
</evidence>
<sequence>MSLTRIRGNQISTATSGVIDSLSFLDGESVLRIPVGTEAQRPGSPAVGTMRYNSEANNGNGSAEIYVANNGTGSPGWTQVGSGGASLGKGGVIRSNPDFIDENINVDPSLDDKFKNAFTRGPIEIRDGFTVTIADTADWEVWGGEPEDPVAGTVLQYFHAQTPATRYDIVSSTLGESGSVIPDMQVSIVPTRSTSKIIVGAHISHNGKHVTSFGVNRDDSALTAGLPSSNNSNSVYAIKTTYNGNDVSNEMYETSFTYDDTSFTVGVAQIYKITATASWSSDAQRTLFINDRDSNDMRGISSMFIMEIMG</sequence>
<accession>A0A0E3EVM7</accession>
<dbReference type="Proteomes" id="UP000185336">
    <property type="component" value="Segment"/>
</dbReference>
<dbReference type="OrthoDB" id="10595at10239"/>